<proteinExistence type="predicted"/>
<dbReference type="EMBL" id="CP036271">
    <property type="protein sequence ID" value="QDT55610.1"/>
    <property type="molecule type" value="Genomic_DNA"/>
</dbReference>
<dbReference type="PROSITE" id="PS00409">
    <property type="entry name" value="PROKAR_NTER_METHYL"/>
    <property type="match status" value="1"/>
</dbReference>
<feature type="transmembrane region" description="Helical" evidence="2">
    <location>
        <begin position="21"/>
        <end position="43"/>
    </location>
</feature>
<gene>
    <name evidence="3" type="ORF">Pan44_36560</name>
</gene>
<reference evidence="3 4" key="1">
    <citation type="submission" date="2019-02" db="EMBL/GenBank/DDBJ databases">
        <title>Deep-cultivation of Planctomycetes and their phenomic and genomic characterization uncovers novel biology.</title>
        <authorList>
            <person name="Wiegand S."/>
            <person name="Jogler M."/>
            <person name="Boedeker C."/>
            <person name="Pinto D."/>
            <person name="Vollmers J."/>
            <person name="Rivas-Marin E."/>
            <person name="Kohn T."/>
            <person name="Peeters S.H."/>
            <person name="Heuer A."/>
            <person name="Rast P."/>
            <person name="Oberbeckmann S."/>
            <person name="Bunk B."/>
            <person name="Jeske O."/>
            <person name="Meyerdierks A."/>
            <person name="Storesund J.E."/>
            <person name="Kallscheuer N."/>
            <person name="Luecker S."/>
            <person name="Lage O.M."/>
            <person name="Pohl T."/>
            <person name="Merkel B.J."/>
            <person name="Hornburger P."/>
            <person name="Mueller R.-W."/>
            <person name="Bruemmer F."/>
            <person name="Labrenz M."/>
            <person name="Spormann A.M."/>
            <person name="Op den Camp H."/>
            <person name="Overmann J."/>
            <person name="Amann R."/>
            <person name="Jetten M.S.M."/>
            <person name="Mascher T."/>
            <person name="Medema M.H."/>
            <person name="Devos D.P."/>
            <person name="Kaster A.-K."/>
            <person name="Ovreas L."/>
            <person name="Rohde M."/>
            <person name="Galperin M.Y."/>
            <person name="Jogler C."/>
        </authorList>
    </citation>
    <scope>NUCLEOTIDE SEQUENCE [LARGE SCALE GENOMIC DNA]</scope>
    <source>
        <strain evidence="3 4">Pan44</strain>
    </source>
</reference>
<dbReference type="InterPro" id="IPR012902">
    <property type="entry name" value="N_methyl_site"/>
</dbReference>
<keyword evidence="2" id="KW-0472">Membrane</keyword>
<keyword evidence="2" id="KW-0812">Transmembrane</keyword>
<evidence type="ECO:0000313" key="4">
    <source>
        <dbReference type="Proteomes" id="UP000315700"/>
    </source>
</evidence>
<feature type="region of interest" description="Disordered" evidence="1">
    <location>
        <begin position="142"/>
        <end position="170"/>
    </location>
</feature>
<dbReference type="KEGG" id="ccos:Pan44_36560"/>
<organism evidence="3 4">
    <name type="scientific">Caulifigura coniformis</name>
    <dbReference type="NCBI Taxonomy" id="2527983"/>
    <lineage>
        <taxon>Bacteria</taxon>
        <taxon>Pseudomonadati</taxon>
        <taxon>Planctomycetota</taxon>
        <taxon>Planctomycetia</taxon>
        <taxon>Planctomycetales</taxon>
        <taxon>Planctomycetaceae</taxon>
        <taxon>Caulifigura</taxon>
    </lineage>
</organism>
<sequence>MFRPPHISLRRAIRPARGGFTLVEMLVATTLVVMMLMLFAQIFGDTVRIMRNQQALSQNDQKARSVDSQLRVDLEKATFRQVRDKGVFGITPLRPSWPVDAERQRGYFYFSENDPNDPTDDVLQFTIDMRLTHRNSDVGTLRGKATRLGTPNANEPNQPDNDDGIMGNGVGESPAAEVSYFLRGGNLYRRTLLLRNPPTPATTSAPGPFPIQPGSGADGATVLFQSASSPVYPNNFWEDFDYSAWNRQIDQDGDNMVDEYQVMFNGVDSLQNVVGATSHPLGIPYYRYGHMPLRMPPVPTIGRPMEFVFYNSGANTKFIGRFVQEETSSTAFDWPAGFSTNNPYYRTYPATVDAPPQQDDILDLFAGGDRAGEDLLLSGVESFDLEVWDPGLNSSTGGWADLGHDLTGGQFRDTSGNFTHSQYGPRNSDNWLFDTWHPRASLFSTFNATTNVTNQPPWRATTVSAVPSGSNDVRTWSPNSSVTTSTYLFPRISNPSGFSATNPNLADDDSYFYQPVFINGNTGTRQPDWPREPGATVIDGGVIWQCFDNRVGLQAIKITVRFRDPGNGSPRQVSVIHSFVE</sequence>
<name>A0A517SHK2_9PLAN</name>
<accession>A0A517SHK2</accession>
<evidence type="ECO:0000256" key="2">
    <source>
        <dbReference type="SAM" id="Phobius"/>
    </source>
</evidence>
<dbReference type="AlphaFoldDB" id="A0A517SHK2"/>
<dbReference type="Proteomes" id="UP000315700">
    <property type="component" value="Chromosome"/>
</dbReference>
<evidence type="ECO:0000256" key="1">
    <source>
        <dbReference type="SAM" id="MobiDB-lite"/>
    </source>
</evidence>
<keyword evidence="2" id="KW-1133">Transmembrane helix</keyword>
<dbReference type="RefSeq" id="WP_145031573.1">
    <property type="nucleotide sequence ID" value="NZ_CP036271.1"/>
</dbReference>
<feature type="compositionally biased region" description="Polar residues" evidence="1">
    <location>
        <begin position="149"/>
        <end position="159"/>
    </location>
</feature>
<protein>
    <submittedName>
        <fullName evidence="3">Uncharacterized protein</fullName>
    </submittedName>
</protein>
<keyword evidence="4" id="KW-1185">Reference proteome</keyword>
<dbReference type="OrthoDB" id="231157at2"/>
<evidence type="ECO:0000313" key="3">
    <source>
        <dbReference type="EMBL" id="QDT55610.1"/>
    </source>
</evidence>
<dbReference type="InParanoid" id="A0A517SHK2"/>